<proteinExistence type="predicted"/>
<reference evidence="3 4" key="1">
    <citation type="journal article" date="2013" name="Genome Biol.">
        <title>Genome of Acanthamoeba castellanii highlights extensive lateral gene transfer and early evolution of tyrosine kinase signaling.</title>
        <authorList>
            <person name="Clarke M."/>
            <person name="Lohan A.J."/>
            <person name="Liu B."/>
            <person name="Lagkouvardos I."/>
            <person name="Roy S."/>
            <person name="Zafar N."/>
            <person name="Bertelli C."/>
            <person name="Schilde C."/>
            <person name="Kianianmomeni A."/>
            <person name="Burglin T.R."/>
            <person name="Frech C."/>
            <person name="Turcotte B."/>
            <person name="Kopec K.O."/>
            <person name="Synnott J.M."/>
            <person name="Choo C."/>
            <person name="Paponov I."/>
            <person name="Finkler A."/>
            <person name="Soon Heng Tan C."/>
            <person name="Hutchins A.P."/>
            <person name="Weinmeier T."/>
            <person name="Rattei T."/>
            <person name="Chu J.S."/>
            <person name="Gimenez G."/>
            <person name="Irimia M."/>
            <person name="Rigden D.J."/>
            <person name="Fitzpatrick D.A."/>
            <person name="Lorenzo-Morales J."/>
            <person name="Bateman A."/>
            <person name="Chiu C.H."/>
            <person name="Tang P."/>
            <person name="Hegemann P."/>
            <person name="Fromm H."/>
            <person name="Raoult D."/>
            <person name="Greub G."/>
            <person name="Miranda-Saavedra D."/>
            <person name="Chen N."/>
            <person name="Nash P."/>
            <person name="Ginger M.L."/>
            <person name="Horn M."/>
            <person name="Schaap P."/>
            <person name="Caler L."/>
            <person name="Loftus B."/>
        </authorList>
    </citation>
    <scope>NUCLEOTIDE SEQUENCE [LARGE SCALE GENOMIC DNA]</scope>
    <source>
        <strain evidence="3 4">Neff</strain>
    </source>
</reference>
<dbReference type="InterPro" id="IPR003150">
    <property type="entry name" value="DNA-bd_RFX"/>
</dbReference>
<sequence length="434" mass="47293">MKRKQVINKQHQQDGDDSSDCTYDAEEETTQQQQRHHKKMRAVKREHSSSDSDDSDAATSWSSPNLLTAKDLPLRAMKQSVTYSVAAHGWTAKADIFEDYLSEWARMGKEPQLTAPAFGRLVHKAFPGIKSCRMGPRIRARHCYKGLVRREELDSSASSPAHSPISSSVVSSPSVESSTTTTTTATSSPYSTSAASSPQQQPHDYNHHHDGHQQWAQHNMEQVLIDLESELETEMLSMGNIKQEPLTDDTEEVTEAYGVPQYYPPQPQPQHYYPAEQNQGTTYYSAPDADAGCTSSSSPSPTVASPYEWSTFPPTATTPAGMPFFTSLPAYTSSVSVPLPPNYYYPAAAATTSLPYHYPYPAWPSYPAASTAVAGGFGVVDNCAAAPFAYTSMPPATSMLYSSEAVPAPQPSSLSLSSSGRSDILLSSFLSFDL</sequence>
<dbReference type="OrthoDB" id="10056949at2759"/>
<evidence type="ECO:0000313" key="4">
    <source>
        <dbReference type="Proteomes" id="UP000011083"/>
    </source>
</evidence>
<feature type="domain" description="RFX-type winged-helix" evidence="2">
    <location>
        <begin position="83"/>
        <end position="150"/>
    </location>
</feature>
<evidence type="ECO:0000256" key="1">
    <source>
        <dbReference type="SAM" id="MobiDB-lite"/>
    </source>
</evidence>
<dbReference type="InterPro" id="IPR036388">
    <property type="entry name" value="WH-like_DNA-bd_sf"/>
</dbReference>
<dbReference type="AlphaFoldDB" id="L8H875"/>
<feature type="region of interest" description="Disordered" evidence="1">
    <location>
        <begin position="154"/>
        <end position="214"/>
    </location>
</feature>
<feature type="region of interest" description="Disordered" evidence="1">
    <location>
        <begin position="1"/>
        <end position="63"/>
    </location>
</feature>
<dbReference type="EMBL" id="KB007904">
    <property type="protein sequence ID" value="ELR21442.1"/>
    <property type="molecule type" value="Genomic_DNA"/>
</dbReference>
<dbReference type="Gene3D" id="1.10.10.10">
    <property type="entry name" value="Winged helix-like DNA-binding domain superfamily/Winged helix DNA-binding domain"/>
    <property type="match status" value="1"/>
</dbReference>
<dbReference type="RefSeq" id="XP_004345986.1">
    <property type="nucleotide sequence ID" value="XM_004345936.1"/>
</dbReference>
<dbReference type="Pfam" id="PF02257">
    <property type="entry name" value="RFX_DNA_binding"/>
    <property type="match status" value="1"/>
</dbReference>
<evidence type="ECO:0000259" key="2">
    <source>
        <dbReference type="Pfam" id="PF02257"/>
    </source>
</evidence>
<gene>
    <name evidence="3" type="ORF">ACA1_183780</name>
</gene>
<dbReference type="GO" id="GO:0006355">
    <property type="term" value="P:regulation of DNA-templated transcription"/>
    <property type="evidence" value="ECO:0007669"/>
    <property type="project" value="InterPro"/>
</dbReference>
<dbReference type="KEGG" id="acan:ACA1_183780"/>
<dbReference type="GO" id="GO:0003677">
    <property type="term" value="F:DNA binding"/>
    <property type="evidence" value="ECO:0007669"/>
    <property type="project" value="InterPro"/>
</dbReference>
<feature type="compositionally biased region" description="Low complexity" evidence="1">
    <location>
        <begin position="155"/>
        <end position="198"/>
    </location>
</feature>
<dbReference type="GeneID" id="14922336"/>
<protein>
    <recommendedName>
        <fullName evidence="2">RFX-type winged-helix domain-containing protein</fullName>
    </recommendedName>
</protein>
<dbReference type="VEuPathDB" id="AmoebaDB:ACA1_183780"/>
<keyword evidence="4" id="KW-1185">Reference proteome</keyword>
<feature type="compositionally biased region" description="Acidic residues" evidence="1">
    <location>
        <begin position="15"/>
        <end position="29"/>
    </location>
</feature>
<organism evidence="3 4">
    <name type="scientific">Acanthamoeba castellanii (strain ATCC 30010 / Neff)</name>
    <dbReference type="NCBI Taxonomy" id="1257118"/>
    <lineage>
        <taxon>Eukaryota</taxon>
        <taxon>Amoebozoa</taxon>
        <taxon>Discosea</taxon>
        <taxon>Longamoebia</taxon>
        <taxon>Centramoebida</taxon>
        <taxon>Acanthamoebidae</taxon>
        <taxon>Acanthamoeba</taxon>
    </lineage>
</organism>
<evidence type="ECO:0000313" key="3">
    <source>
        <dbReference type="EMBL" id="ELR21442.1"/>
    </source>
</evidence>
<feature type="region of interest" description="Disordered" evidence="1">
    <location>
        <begin position="280"/>
        <end position="306"/>
    </location>
</feature>
<name>L8H875_ACACF</name>
<accession>L8H875</accession>
<dbReference type="Proteomes" id="UP000011083">
    <property type="component" value="Unassembled WGS sequence"/>
</dbReference>